<name>A0AAE1AM99_9GAST</name>
<keyword evidence="3" id="KW-1185">Reference proteome</keyword>
<evidence type="ECO:0000313" key="3">
    <source>
        <dbReference type="Proteomes" id="UP001283361"/>
    </source>
</evidence>
<organism evidence="2 3">
    <name type="scientific">Elysia crispata</name>
    <name type="common">lettuce slug</name>
    <dbReference type="NCBI Taxonomy" id="231223"/>
    <lineage>
        <taxon>Eukaryota</taxon>
        <taxon>Metazoa</taxon>
        <taxon>Spiralia</taxon>
        <taxon>Lophotrochozoa</taxon>
        <taxon>Mollusca</taxon>
        <taxon>Gastropoda</taxon>
        <taxon>Heterobranchia</taxon>
        <taxon>Euthyneura</taxon>
        <taxon>Panpulmonata</taxon>
        <taxon>Sacoglossa</taxon>
        <taxon>Placobranchoidea</taxon>
        <taxon>Plakobranchidae</taxon>
        <taxon>Elysia</taxon>
    </lineage>
</organism>
<reference evidence="2" key="1">
    <citation type="journal article" date="2023" name="G3 (Bethesda)">
        <title>A reference genome for the long-term kleptoplast-retaining sea slug Elysia crispata morphotype clarki.</title>
        <authorList>
            <person name="Eastman K.E."/>
            <person name="Pendleton A.L."/>
            <person name="Shaikh M.A."/>
            <person name="Suttiyut T."/>
            <person name="Ogas R."/>
            <person name="Tomko P."/>
            <person name="Gavelis G."/>
            <person name="Widhalm J.R."/>
            <person name="Wisecaver J.H."/>
        </authorList>
    </citation>
    <scope>NUCLEOTIDE SEQUENCE</scope>
    <source>
        <strain evidence="2">ECLA1</strain>
    </source>
</reference>
<feature type="region of interest" description="Disordered" evidence="1">
    <location>
        <begin position="1"/>
        <end position="22"/>
    </location>
</feature>
<dbReference type="AlphaFoldDB" id="A0AAE1AM99"/>
<evidence type="ECO:0000313" key="2">
    <source>
        <dbReference type="EMBL" id="KAK3790402.1"/>
    </source>
</evidence>
<evidence type="ECO:0000256" key="1">
    <source>
        <dbReference type="SAM" id="MobiDB-lite"/>
    </source>
</evidence>
<comment type="caution">
    <text evidence="2">The sequence shown here is derived from an EMBL/GenBank/DDBJ whole genome shotgun (WGS) entry which is preliminary data.</text>
</comment>
<feature type="compositionally biased region" description="Polar residues" evidence="1">
    <location>
        <begin position="136"/>
        <end position="152"/>
    </location>
</feature>
<gene>
    <name evidence="2" type="ORF">RRG08_014871</name>
</gene>
<protein>
    <submittedName>
        <fullName evidence="2">Uncharacterized protein</fullName>
    </submittedName>
</protein>
<sequence>MYTSFPDFTHCHKQQKPSTTTTTTVSRYSDVVCGRDVIETVGGGKFHLLTTSPVRATVRATVSATERATSHNISSIVQLQHLDPGTDNINNASDPDSSLLWVDDGGLDLSSPFCAANSSQRSRARPVLSGAGGLGQSQTLYDRRSSASSFPY</sequence>
<proteinExistence type="predicted"/>
<dbReference type="Proteomes" id="UP001283361">
    <property type="component" value="Unassembled WGS sequence"/>
</dbReference>
<feature type="region of interest" description="Disordered" evidence="1">
    <location>
        <begin position="125"/>
        <end position="152"/>
    </location>
</feature>
<accession>A0AAE1AM99</accession>
<dbReference type="EMBL" id="JAWDGP010001541">
    <property type="protein sequence ID" value="KAK3790402.1"/>
    <property type="molecule type" value="Genomic_DNA"/>
</dbReference>